<feature type="domain" description="Vps16 C-terminal" evidence="3">
    <location>
        <begin position="815"/>
        <end position="1056"/>
    </location>
</feature>
<feature type="region of interest" description="Disordered" evidence="2">
    <location>
        <begin position="632"/>
        <end position="701"/>
    </location>
</feature>
<feature type="domain" description="Vps16 N-terminal" evidence="4">
    <location>
        <begin position="303"/>
        <end position="491"/>
    </location>
</feature>
<accession>A0A2R5GU61</accession>
<dbReference type="InterPro" id="IPR016534">
    <property type="entry name" value="VPS16"/>
</dbReference>
<comment type="caution">
    <text evidence="5">The sequence shown here is derived from an EMBL/GenBank/DDBJ whole genome shotgun (WGS) entry which is preliminary data.</text>
</comment>
<evidence type="ECO:0000259" key="4">
    <source>
        <dbReference type="Pfam" id="PF04841"/>
    </source>
</evidence>
<dbReference type="PANTHER" id="PTHR12811">
    <property type="entry name" value="VACUOLAR PROTEIN SORTING VPS16"/>
    <property type="match status" value="1"/>
</dbReference>
<feature type="compositionally biased region" description="Low complexity" evidence="2">
    <location>
        <begin position="276"/>
        <end position="295"/>
    </location>
</feature>
<dbReference type="InParanoid" id="A0A2R5GU61"/>
<dbReference type="InterPro" id="IPR038132">
    <property type="entry name" value="Vps16_C_sf"/>
</dbReference>
<feature type="compositionally biased region" description="Basic and acidic residues" evidence="2">
    <location>
        <begin position="586"/>
        <end position="599"/>
    </location>
</feature>
<dbReference type="GO" id="GO:0003779">
    <property type="term" value="F:actin binding"/>
    <property type="evidence" value="ECO:0007669"/>
    <property type="project" value="TreeGrafter"/>
</dbReference>
<evidence type="ECO:0000256" key="1">
    <source>
        <dbReference type="ARBA" id="ARBA00009250"/>
    </source>
</evidence>
<dbReference type="Pfam" id="PF04841">
    <property type="entry name" value="Vps16_N"/>
    <property type="match status" value="1"/>
</dbReference>
<dbReference type="PANTHER" id="PTHR12811:SF0">
    <property type="entry name" value="VACUOLAR PROTEIN SORTING-ASSOCIATED PROTEIN 16 HOMOLOG"/>
    <property type="match status" value="1"/>
</dbReference>
<dbReference type="InterPro" id="IPR006926">
    <property type="entry name" value="Vps16_N"/>
</dbReference>
<dbReference type="Pfam" id="PF04840">
    <property type="entry name" value="Vps16_C"/>
    <property type="match status" value="1"/>
</dbReference>
<proteinExistence type="inferred from homology"/>
<dbReference type="GO" id="GO:0042144">
    <property type="term" value="P:vacuole fusion, non-autophagic"/>
    <property type="evidence" value="ECO:0007669"/>
    <property type="project" value="TreeGrafter"/>
</dbReference>
<reference evidence="5 6" key="1">
    <citation type="submission" date="2017-12" db="EMBL/GenBank/DDBJ databases">
        <title>Sequencing, de novo assembly and annotation of complete genome of a new Thraustochytrid species, strain FCC1311.</title>
        <authorList>
            <person name="Sedici K."/>
            <person name="Godart F."/>
            <person name="Aiese Cigliano R."/>
            <person name="Sanseverino W."/>
            <person name="Barakat M."/>
            <person name="Ortet P."/>
            <person name="Marechal E."/>
            <person name="Cagnac O."/>
            <person name="Amato A."/>
        </authorList>
    </citation>
    <scope>NUCLEOTIDE SEQUENCE [LARGE SCALE GENOMIC DNA]</scope>
</reference>
<organism evidence="5 6">
    <name type="scientific">Hondaea fermentalgiana</name>
    <dbReference type="NCBI Taxonomy" id="2315210"/>
    <lineage>
        <taxon>Eukaryota</taxon>
        <taxon>Sar</taxon>
        <taxon>Stramenopiles</taxon>
        <taxon>Bigyra</taxon>
        <taxon>Labyrinthulomycetes</taxon>
        <taxon>Thraustochytrida</taxon>
        <taxon>Thraustochytriidae</taxon>
        <taxon>Hondaea</taxon>
    </lineage>
</organism>
<dbReference type="InterPro" id="IPR006925">
    <property type="entry name" value="Vps16_C"/>
</dbReference>
<dbReference type="OrthoDB" id="1792at2759"/>
<dbReference type="Proteomes" id="UP000241890">
    <property type="component" value="Unassembled WGS sequence"/>
</dbReference>
<feature type="region of interest" description="Disordered" evidence="2">
    <location>
        <begin position="585"/>
        <end position="612"/>
    </location>
</feature>
<dbReference type="AlphaFoldDB" id="A0A2R5GU61"/>
<sequence>MAAWQRLGGISFAKHTVYGGDGLAWSLAADDLGEDSLSAAAAFGGPLALLPGGKCGRGAKGKQNTSSLVGDRNAGAIYDMCGRKLGNLPLEGGIPLVPGGFGWLDRVAGHGGELCVTVYVTGAVHAVTASGEEPLQAPVVRTNPFEDHGLSPRIMSLALANDEHDGYIVHACVFGDGIAAVLRSGKVVVAFAGEAGCLRTLNRGLPIGAGAALARLDVAAMTVVLDRTRRYRSHTARAKAVRVIVALAEGVVFTVSARSAVRSHVGEQHSQSTNPAAETKAGATSSSSSPSRAPSPAAAVERDYVLRASAAPNGKYVAFFSRNGWLTVMGADLGTTFLEFDTQAGVAPAQMCWCGSDAVVLQWKELGLLVVGPYGDWIKYTYNEPVVIIQEIDALRIISSTAVELLHRVAPSTEAIGRLGSFEPAAMLCDALDAMDNRDTAAADGMRALNEDNVLTKATLDCIEAAKADFDTAKQDRLLRAASLGKSFCDRDADRRSCASAFVLACNALRVLNIVRHESVALPLTIQQFAFMGAPRLALRLAARRMHLLALKITSYLGLDPAVKQAILVDWACAKLHADLPATVPEFHRTPTDPTDRKLVRSSSAASRANPKTLAASSAIAASLSRQIYTPPAQADALTRSPGPATGPPSRTHSPVPPSPSISHATDPSDAGSVAGDPISTNADGLGAFGRNPTSPARAKQERSLVDHLASKLAPVRGIPYARLSRIAATAGKLYASILLARQEPVSIRRTAQLLELEDYKEALTYAVSSYDPNLIQFAVLYMWPGPNSPLRRRLVSTKEASPENTKDAASRLAAQSEYFELVRRFPMARASLVHFCEAANERTMLKDFHRHTEHHSRMARVSVKEAFACPGLDARLEKLGVAAELYQQDRAERSADFLARATRDHMRLLRIQRELEANTGQSFFVDNSLADTVFNCFALQLDEKAREIKDEFGMSERAFAGIHVRAFAQLQEWSKLRALASTRRCAAPLLDFVTACVDAGNVDEARHYAHLIKDDGERLEAFIKTKSWENAIQVAVALKDTTTLQLVRNNCESDDLKLAILQHVRAINTGAV</sequence>
<dbReference type="GO" id="GO:0005768">
    <property type="term" value="C:endosome"/>
    <property type="evidence" value="ECO:0007669"/>
    <property type="project" value="TreeGrafter"/>
</dbReference>
<feature type="region of interest" description="Disordered" evidence="2">
    <location>
        <begin position="264"/>
        <end position="295"/>
    </location>
</feature>
<evidence type="ECO:0000259" key="3">
    <source>
        <dbReference type="Pfam" id="PF04840"/>
    </source>
</evidence>
<evidence type="ECO:0000313" key="6">
    <source>
        <dbReference type="Proteomes" id="UP000241890"/>
    </source>
</evidence>
<gene>
    <name evidence="5" type="ORF">FCC1311_103182</name>
</gene>
<dbReference type="GO" id="GO:0005765">
    <property type="term" value="C:lysosomal membrane"/>
    <property type="evidence" value="ECO:0007669"/>
    <property type="project" value="TreeGrafter"/>
</dbReference>
<evidence type="ECO:0000256" key="2">
    <source>
        <dbReference type="SAM" id="MobiDB-lite"/>
    </source>
</evidence>
<comment type="similarity">
    <text evidence="1">Belongs to the VPS16 family.</text>
</comment>
<protein>
    <submittedName>
        <fullName evidence="5">Vacuolar protein sorting-associated protein 16-like</fullName>
    </submittedName>
</protein>
<keyword evidence="6" id="KW-1185">Reference proteome</keyword>
<dbReference type="EMBL" id="BEYU01000180">
    <property type="protein sequence ID" value="GBG34095.1"/>
    <property type="molecule type" value="Genomic_DNA"/>
</dbReference>
<dbReference type="Gene3D" id="1.10.150.780">
    <property type="entry name" value="Vps16, C-terminal region"/>
    <property type="match status" value="1"/>
</dbReference>
<name>A0A2R5GU61_9STRA</name>
<dbReference type="GO" id="GO:0016197">
    <property type="term" value="P:endosomal transport"/>
    <property type="evidence" value="ECO:0007669"/>
    <property type="project" value="TreeGrafter"/>
</dbReference>
<dbReference type="GO" id="GO:0006886">
    <property type="term" value="P:intracellular protein transport"/>
    <property type="evidence" value="ECO:0007669"/>
    <property type="project" value="InterPro"/>
</dbReference>
<evidence type="ECO:0000313" key="5">
    <source>
        <dbReference type="EMBL" id="GBG34095.1"/>
    </source>
</evidence>
<dbReference type="GO" id="GO:0030897">
    <property type="term" value="C:HOPS complex"/>
    <property type="evidence" value="ECO:0007669"/>
    <property type="project" value="TreeGrafter"/>
</dbReference>